<evidence type="ECO:0000313" key="2">
    <source>
        <dbReference type="Proteomes" id="UP001216579"/>
    </source>
</evidence>
<evidence type="ECO:0000313" key="1">
    <source>
        <dbReference type="EMBL" id="MDF3290641.1"/>
    </source>
</evidence>
<dbReference type="EMBL" id="JARJBC010000008">
    <property type="protein sequence ID" value="MDF3290641.1"/>
    <property type="molecule type" value="Genomic_DNA"/>
</dbReference>
<sequence>MTRNKQLPERYTPPAVAKVGHFTKDTDGTIYTKKDATTLGFKKPR</sequence>
<dbReference type="Proteomes" id="UP001216579">
    <property type="component" value="Unassembled WGS sequence"/>
</dbReference>
<organism evidence="1 2">
    <name type="scientific">Streptomyces silvisoli</name>
    <dbReference type="NCBI Taxonomy" id="3034235"/>
    <lineage>
        <taxon>Bacteria</taxon>
        <taxon>Bacillati</taxon>
        <taxon>Actinomycetota</taxon>
        <taxon>Actinomycetes</taxon>
        <taxon>Kitasatosporales</taxon>
        <taxon>Streptomycetaceae</taxon>
        <taxon>Streptomyces</taxon>
    </lineage>
</organism>
<protein>
    <recommendedName>
        <fullName evidence="3">Lasso RiPP family leader peptide-containing protein</fullName>
    </recommendedName>
</protein>
<keyword evidence="2" id="KW-1185">Reference proteome</keyword>
<dbReference type="RefSeq" id="WP_276094021.1">
    <property type="nucleotide sequence ID" value="NZ_JARJBC010000008.1"/>
</dbReference>
<reference evidence="1 2" key="1">
    <citation type="submission" date="2023-03" db="EMBL/GenBank/DDBJ databases">
        <title>Draft genome sequence of Streptomyces sp. RB6PN23 isolated from peat swamp forest in Thailand.</title>
        <authorList>
            <person name="Klaysubun C."/>
            <person name="Duangmal K."/>
        </authorList>
    </citation>
    <scope>NUCLEOTIDE SEQUENCE [LARGE SCALE GENOMIC DNA]</scope>
    <source>
        <strain evidence="1 2">RB6PN23</strain>
    </source>
</reference>
<gene>
    <name evidence="1" type="ORF">P3G67_15570</name>
</gene>
<comment type="caution">
    <text evidence="1">The sequence shown here is derived from an EMBL/GenBank/DDBJ whole genome shotgun (WGS) entry which is preliminary data.</text>
</comment>
<accession>A0ABT5ZLD2</accession>
<proteinExistence type="predicted"/>
<evidence type="ECO:0008006" key="3">
    <source>
        <dbReference type="Google" id="ProtNLM"/>
    </source>
</evidence>
<name>A0ABT5ZLD2_9ACTN</name>